<gene>
    <name evidence="2" type="ORF">BSIN_4270</name>
</gene>
<feature type="region of interest" description="Disordered" evidence="1">
    <location>
        <begin position="1"/>
        <end position="21"/>
    </location>
</feature>
<sequence length="38" mass="4293">MRHTPHAGDGEGIVQRTNGARIAARRLRKKWCDENPPP</sequence>
<reference evidence="2 3" key="1">
    <citation type="submission" date="2017-04" db="EMBL/GenBank/DDBJ databases">
        <authorList>
            <person name="Afonso C.L."/>
            <person name="Miller P.J."/>
            <person name="Scott M.A."/>
            <person name="Spackman E."/>
            <person name="Goraichik I."/>
            <person name="Dimitrov K.M."/>
            <person name="Suarez D.L."/>
            <person name="Swayne D.E."/>
        </authorList>
    </citation>
    <scope>NUCLEOTIDE SEQUENCE [LARGE SCALE GENOMIC DNA]</scope>
    <source>
        <strain evidence="2">LMG 28154</strain>
    </source>
</reference>
<evidence type="ECO:0000313" key="2">
    <source>
        <dbReference type="EMBL" id="SMG01238.1"/>
    </source>
</evidence>
<dbReference type="EMBL" id="FXAN01000071">
    <property type="protein sequence ID" value="SMG01238.1"/>
    <property type="molecule type" value="Genomic_DNA"/>
</dbReference>
<dbReference type="AlphaFoldDB" id="A0A238H7K5"/>
<name>A0A238H7K5_9BURK</name>
<dbReference type="Proteomes" id="UP000198460">
    <property type="component" value="Unassembled WGS sequence"/>
</dbReference>
<evidence type="ECO:0000256" key="1">
    <source>
        <dbReference type="SAM" id="MobiDB-lite"/>
    </source>
</evidence>
<proteinExistence type="predicted"/>
<protein>
    <submittedName>
        <fullName evidence="2">Uncharacterized protein</fullName>
    </submittedName>
</protein>
<accession>A0A238H7K5</accession>
<evidence type="ECO:0000313" key="3">
    <source>
        <dbReference type="Proteomes" id="UP000198460"/>
    </source>
</evidence>
<organism evidence="2 3">
    <name type="scientific">Burkholderia singularis</name>
    <dbReference type="NCBI Taxonomy" id="1503053"/>
    <lineage>
        <taxon>Bacteria</taxon>
        <taxon>Pseudomonadati</taxon>
        <taxon>Pseudomonadota</taxon>
        <taxon>Betaproteobacteria</taxon>
        <taxon>Burkholderiales</taxon>
        <taxon>Burkholderiaceae</taxon>
        <taxon>Burkholderia</taxon>
        <taxon>pseudomallei group</taxon>
    </lineage>
</organism>